<dbReference type="CDD" id="cd03192">
    <property type="entry name" value="GST_C_Sigma_like"/>
    <property type="match status" value="1"/>
</dbReference>
<dbReference type="Pfam" id="PF14497">
    <property type="entry name" value="GST_C_3"/>
    <property type="match status" value="1"/>
</dbReference>
<dbReference type="InterPro" id="IPR036282">
    <property type="entry name" value="Glutathione-S-Trfase_C_sf"/>
</dbReference>
<dbReference type="PANTHER" id="PTHR11571">
    <property type="entry name" value="GLUTATHIONE S-TRANSFERASE"/>
    <property type="match status" value="1"/>
</dbReference>
<dbReference type="EMBL" id="BMJJ01000001">
    <property type="protein sequence ID" value="GGD02398.1"/>
    <property type="molecule type" value="Genomic_DNA"/>
</dbReference>
<dbReference type="InterPro" id="IPR004046">
    <property type="entry name" value="GST_C"/>
</dbReference>
<dbReference type="GO" id="GO:0006749">
    <property type="term" value="P:glutathione metabolic process"/>
    <property type="evidence" value="ECO:0007669"/>
    <property type="project" value="TreeGrafter"/>
</dbReference>
<accession>A0A916V1I5</accession>
<sequence>MRRGDALAYDLYYWPGLPGRGEYVRLVLEATGAPYRDMARLEGPGCGVDAMMAILRHGHGEAFPLAPPFLIDGATLVSQAAVAAAYVGERHRLAPEDEAGRHFARSVAATTADFVAEAHDTHHPVGISLYYEEQKPEALRRAAEFRDSRMPKFLGWYEKLLRRNSAGYLVGAHLSYADLGLFQTVEGLRYAFPRRLKAIAGDTPEVMHLAARVAAHPRLATYLASERRLPFNEDGIFRHYPELDGD</sequence>
<dbReference type="SUPFAM" id="SSF52833">
    <property type="entry name" value="Thioredoxin-like"/>
    <property type="match status" value="1"/>
</dbReference>
<name>A0A916V1I5_9HYPH</name>
<comment type="caution">
    <text evidence="2">The sequence shown here is derived from an EMBL/GenBank/DDBJ whole genome shotgun (WGS) entry which is preliminary data.</text>
</comment>
<dbReference type="SUPFAM" id="SSF47616">
    <property type="entry name" value="GST C-terminal domain-like"/>
    <property type="match status" value="1"/>
</dbReference>
<organism evidence="2 3">
    <name type="scientific">Aureimonas glaciei</name>
    <dbReference type="NCBI Taxonomy" id="1776957"/>
    <lineage>
        <taxon>Bacteria</taxon>
        <taxon>Pseudomonadati</taxon>
        <taxon>Pseudomonadota</taxon>
        <taxon>Alphaproteobacteria</taxon>
        <taxon>Hyphomicrobiales</taxon>
        <taxon>Aurantimonadaceae</taxon>
        <taxon>Aureimonas</taxon>
    </lineage>
</organism>
<evidence type="ECO:0000313" key="2">
    <source>
        <dbReference type="EMBL" id="GGD02398.1"/>
    </source>
</evidence>
<dbReference type="Proteomes" id="UP000613160">
    <property type="component" value="Unassembled WGS sequence"/>
</dbReference>
<evidence type="ECO:0000313" key="3">
    <source>
        <dbReference type="Proteomes" id="UP000613160"/>
    </source>
</evidence>
<dbReference type="Gene3D" id="3.40.30.10">
    <property type="entry name" value="Glutaredoxin"/>
    <property type="match status" value="1"/>
</dbReference>
<dbReference type="PROSITE" id="PS50405">
    <property type="entry name" value="GST_CTER"/>
    <property type="match status" value="1"/>
</dbReference>
<dbReference type="AlphaFoldDB" id="A0A916V1I5"/>
<reference evidence="2" key="1">
    <citation type="journal article" date="2014" name="Int. J. Syst. Evol. Microbiol.">
        <title>Complete genome sequence of Corynebacterium casei LMG S-19264T (=DSM 44701T), isolated from a smear-ripened cheese.</title>
        <authorList>
            <consortium name="US DOE Joint Genome Institute (JGI-PGF)"/>
            <person name="Walter F."/>
            <person name="Albersmeier A."/>
            <person name="Kalinowski J."/>
            <person name="Ruckert C."/>
        </authorList>
    </citation>
    <scope>NUCLEOTIDE SEQUENCE</scope>
    <source>
        <strain evidence="2">CGMCC 1.15493</strain>
    </source>
</reference>
<feature type="domain" description="GST C-terminal" evidence="1">
    <location>
        <begin position="97"/>
        <end position="231"/>
    </location>
</feature>
<evidence type="ECO:0000259" key="1">
    <source>
        <dbReference type="PROSITE" id="PS50405"/>
    </source>
</evidence>
<dbReference type="InterPro" id="IPR010987">
    <property type="entry name" value="Glutathione-S-Trfase_C-like"/>
</dbReference>
<dbReference type="PANTHER" id="PTHR11571:SF263">
    <property type="entry name" value="GLUTATHIONE S-TRANSFERASE"/>
    <property type="match status" value="1"/>
</dbReference>
<reference evidence="2" key="2">
    <citation type="submission" date="2020-09" db="EMBL/GenBank/DDBJ databases">
        <authorList>
            <person name="Sun Q."/>
            <person name="Zhou Y."/>
        </authorList>
    </citation>
    <scope>NUCLEOTIDE SEQUENCE</scope>
    <source>
        <strain evidence="2">CGMCC 1.15493</strain>
    </source>
</reference>
<proteinExistence type="predicted"/>
<gene>
    <name evidence="2" type="ORF">GCM10011335_01320</name>
</gene>
<dbReference type="GO" id="GO:0004364">
    <property type="term" value="F:glutathione transferase activity"/>
    <property type="evidence" value="ECO:0007669"/>
    <property type="project" value="TreeGrafter"/>
</dbReference>
<dbReference type="Gene3D" id="1.20.1050.10">
    <property type="match status" value="1"/>
</dbReference>
<protein>
    <submittedName>
        <fullName evidence="2">Glutathione S-transferase</fullName>
    </submittedName>
</protein>
<keyword evidence="3" id="KW-1185">Reference proteome</keyword>
<dbReference type="InterPro" id="IPR050213">
    <property type="entry name" value="GST_superfamily"/>
</dbReference>
<dbReference type="InterPro" id="IPR036249">
    <property type="entry name" value="Thioredoxin-like_sf"/>
</dbReference>